<dbReference type="KEGG" id="add:HUW48_07360"/>
<keyword evidence="1" id="KW-0472">Membrane</keyword>
<dbReference type="EMBL" id="CP055153">
    <property type="protein sequence ID" value="QMU27870.1"/>
    <property type="molecule type" value="Genomic_DNA"/>
</dbReference>
<proteinExistence type="predicted"/>
<feature type="transmembrane region" description="Helical" evidence="1">
    <location>
        <begin position="21"/>
        <end position="40"/>
    </location>
</feature>
<reference evidence="2 3" key="2">
    <citation type="submission" date="2020-08" db="EMBL/GenBank/DDBJ databases">
        <title>Adhaeribacter dokdonensis sp. nov., isolated from the rhizosphere of Elymus tsukushiensis, a plant native to the Dokdo Islands, Republic of Korea.</title>
        <authorList>
            <person name="Ghim S.Y."/>
        </authorList>
    </citation>
    <scope>NUCLEOTIDE SEQUENCE [LARGE SCALE GENOMIC DNA]</scope>
    <source>
        <strain evidence="2 3">KUDC8001</strain>
    </source>
</reference>
<keyword evidence="3" id="KW-1185">Reference proteome</keyword>
<evidence type="ECO:0000256" key="1">
    <source>
        <dbReference type="SAM" id="Phobius"/>
    </source>
</evidence>
<accession>A0A7L7L513</accession>
<organism evidence="2 3">
    <name type="scientific">Adhaeribacter radiodurans</name>
    <dbReference type="NCBI Taxonomy" id="2745197"/>
    <lineage>
        <taxon>Bacteria</taxon>
        <taxon>Pseudomonadati</taxon>
        <taxon>Bacteroidota</taxon>
        <taxon>Cytophagia</taxon>
        <taxon>Cytophagales</taxon>
        <taxon>Hymenobacteraceae</taxon>
        <taxon>Adhaeribacter</taxon>
    </lineage>
</organism>
<dbReference type="Proteomes" id="UP000514509">
    <property type="component" value="Chromosome"/>
</dbReference>
<reference evidence="2 3" key="1">
    <citation type="submission" date="2020-06" db="EMBL/GenBank/DDBJ databases">
        <authorList>
            <person name="Hwang Y.J."/>
        </authorList>
    </citation>
    <scope>NUCLEOTIDE SEQUENCE [LARGE SCALE GENOMIC DNA]</scope>
    <source>
        <strain evidence="2 3">KUDC8001</strain>
    </source>
</reference>
<dbReference type="RefSeq" id="WP_182415061.1">
    <property type="nucleotide sequence ID" value="NZ_CP055153.1"/>
</dbReference>
<keyword evidence="1" id="KW-0812">Transmembrane</keyword>
<evidence type="ECO:0008006" key="4">
    <source>
        <dbReference type="Google" id="ProtNLM"/>
    </source>
</evidence>
<protein>
    <recommendedName>
        <fullName evidence="4">T9SS C-terminal target domain-containing protein</fullName>
    </recommendedName>
</protein>
<dbReference type="AlphaFoldDB" id="A0A7L7L513"/>
<name>A0A7L7L513_9BACT</name>
<sequence>MKTPLPYLKKASGNQLLRSCWFHLSAILFLHLSFTTLTIAQYKAWDKTYGGDSDDNLKVVQQTRDGGYILGGTSDSEISGYKTGATLDYGNFYRDDYWVVKLDEKKSQTITFNSIPDKTLGDAPFALIAKATSGLPITFKVISGPATVKDKIITLTGAGTVIIQASVAGNASYLSANTTQNFEVIVPSTVVWDKTFGGHHPDQLTAMITTPDGGYLLGGSSRSSISGDKTESNRGTPNEFGDFSLDYWVVKTDKAGKKLWDKSFGGNHDDQLTTLIATSDGGYLLGGHSDSDKSGDKDAVLKGATDYWVIKIDGNGNKLWDKVYGGSDADNLTTIFSTEDGGYLLGGTSVSGKSGDKSQESKGDMDYWVLKIDAAGGKVWDKTYGGNKADNLAAIVNTTGGGYLLGGSSASGISGDKSQAARAFVDYWVIEIDVNGSKVWDKTFGGTKDFYFDDFCFDEEEECIEYYGASELSALVATPDGSFLLGGSSNAGKGAEKSEWSVSYGVPGEKATFFSDYWVVKIDNKGNKVWDNTYGGIYTYYSEDAEDNYFGSSRLTSIVATSNGNYLLAGTSDSDKGEDKSENNLQNEADSYYLDDYWVVQIDGNGNKQWDKTIGGFEGDYLSIALYNTEGNYVLAGTSDSGIGGNKSELSRNNSYSNIQDYWVVNVKVDEDPVASNWDMRYGGIGNDNFTSVIKTTDGGYLSGGYTNSGVSGDKSQGNQGKNDYWIVKSNKNGKKVWEKRFGSTQDDYLNRVIQTQDGGYLLAGSSLSGKSGDKSEASRGDRDYWLVKVDATGNKQWDKTLGGSGQDELEKVIQLASGEYVLGGTTT</sequence>
<evidence type="ECO:0000313" key="3">
    <source>
        <dbReference type="Proteomes" id="UP000514509"/>
    </source>
</evidence>
<dbReference type="PANTHER" id="PTHR42754">
    <property type="entry name" value="ENDOGLUCANASE"/>
    <property type="match status" value="1"/>
</dbReference>
<evidence type="ECO:0000313" key="2">
    <source>
        <dbReference type="EMBL" id="QMU27870.1"/>
    </source>
</evidence>
<dbReference type="PANTHER" id="PTHR42754:SF1">
    <property type="entry name" value="LIPOPROTEIN"/>
    <property type="match status" value="1"/>
</dbReference>
<keyword evidence="1" id="KW-1133">Transmembrane helix</keyword>
<gene>
    <name evidence="2" type="ORF">HUW48_07360</name>
</gene>